<accession>A0AAE1N2H6</accession>
<reference evidence="2" key="1">
    <citation type="submission" date="2023-10" db="EMBL/GenBank/DDBJ databases">
        <title>Chromosome-level genome of the transformable northern wattle, Acacia crassicarpa.</title>
        <authorList>
            <person name="Massaro I."/>
            <person name="Sinha N.R."/>
            <person name="Poethig S."/>
            <person name="Leichty A.R."/>
        </authorList>
    </citation>
    <scope>NUCLEOTIDE SEQUENCE</scope>
    <source>
        <strain evidence="2">Acra3RX</strain>
        <tissue evidence="2">Leaf</tissue>
    </source>
</reference>
<organism evidence="2 3">
    <name type="scientific">Acacia crassicarpa</name>
    <name type="common">northern wattle</name>
    <dbReference type="NCBI Taxonomy" id="499986"/>
    <lineage>
        <taxon>Eukaryota</taxon>
        <taxon>Viridiplantae</taxon>
        <taxon>Streptophyta</taxon>
        <taxon>Embryophyta</taxon>
        <taxon>Tracheophyta</taxon>
        <taxon>Spermatophyta</taxon>
        <taxon>Magnoliopsida</taxon>
        <taxon>eudicotyledons</taxon>
        <taxon>Gunneridae</taxon>
        <taxon>Pentapetalae</taxon>
        <taxon>rosids</taxon>
        <taxon>fabids</taxon>
        <taxon>Fabales</taxon>
        <taxon>Fabaceae</taxon>
        <taxon>Caesalpinioideae</taxon>
        <taxon>mimosoid clade</taxon>
        <taxon>Acacieae</taxon>
        <taxon>Acacia</taxon>
    </lineage>
</organism>
<evidence type="ECO:0000313" key="2">
    <source>
        <dbReference type="EMBL" id="KAK4281938.1"/>
    </source>
</evidence>
<dbReference type="SUPFAM" id="SSF50249">
    <property type="entry name" value="Nucleic acid-binding proteins"/>
    <property type="match status" value="3"/>
</dbReference>
<dbReference type="Proteomes" id="UP001293593">
    <property type="component" value="Unassembled WGS sequence"/>
</dbReference>
<evidence type="ECO:0000259" key="1">
    <source>
        <dbReference type="Pfam" id="PF02721"/>
    </source>
</evidence>
<dbReference type="EMBL" id="JAWXYG010000002">
    <property type="protein sequence ID" value="KAK4281938.1"/>
    <property type="molecule type" value="Genomic_DNA"/>
</dbReference>
<name>A0AAE1N2H6_9FABA</name>
<dbReference type="AlphaFoldDB" id="A0AAE1N2H6"/>
<dbReference type="CDD" id="cd04480">
    <property type="entry name" value="RPA1_DBD_A_like"/>
    <property type="match status" value="1"/>
</dbReference>
<dbReference type="Gene3D" id="2.40.50.140">
    <property type="entry name" value="Nucleic acid-binding proteins"/>
    <property type="match status" value="3"/>
</dbReference>
<sequence length="383" mass="43167">MVRRASLKDLDDSTDRWAIVVRVFRKWNVYQKSAPAELFCISMVLIDEEGSTIQASVLNKNFHDKYRLSIIQGQIYKFVNFEVTPNVNQYRATTHPFKITFTSQTYSTEVIATISSYAYSFFPIIEIMKIDFHHPVDNLIDVLAFVKDVGTLDEFHRGNETKNRLRLLLADSENNEVECTLFDNCASDAYMAYLQNTESPVVVLLNLARVGFSEDGTPQVCSSFNATRALFNPSITEVQNLIQSAKDEKSPVMVALSQPTTSQLSQHLNGASLHNQTKVTISQIPEQAIGNSFVINCQIHKLETRHGWKYDGCSKCGSKADLDNPSSICPLCKKIPEKIEPKMRINYLVKDKTGSASVIFWDKLAVQLVKKTASELIHLLKKG</sequence>
<dbReference type="InterPro" id="IPR012340">
    <property type="entry name" value="NA-bd_OB-fold"/>
</dbReference>
<comment type="caution">
    <text evidence="2">The sequence shown here is derived from an EMBL/GenBank/DDBJ whole genome shotgun (WGS) entry which is preliminary data.</text>
</comment>
<keyword evidence="3" id="KW-1185">Reference proteome</keyword>
<evidence type="ECO:0000313" key="3">
    <source>
        <dbReference type="Proteomes" id="UP001293593"/>
    </source>
</evidence>
<dbReference type="Pfam" id="PF02721">
    <property type="entry name" value="DUF223"/>
    <property type="match status" value="1"/>
</dbReference>
<dbReference type="CDD" id="cd04481">
    <property type="entry name" value="RPA1_DBD_B_like"/>
    <property type="match status" value="1"/>
</dbReference>
<feature type="domain" description="Replication protein A 70 kDa DNA-binding subunit B/D first OB fold" evidence="1">
    <location>
        <begin position="6"/>
        <end position="106"/>
    </location>
</feature>
<dbReference type="PANTHER" id="PTHR47165">
    <property type="entry name" value="OS03G0429900 PROTEIN"/>
    <property type="match status" value="1"/>
</dbReference>
<protein>
    <recommendedName>
        <fullName evidence="1">Replication protein A 70 kDa DNA-binding subunit B/D first OB fold domain-containing protein</fullName>
    </recommendedName>
</protein>
<gene>
    <name evidence="2" type="ORF">QN277_013379</name>
</gene>
<dbReference type="InterPro" id="IPR003871">
    <property type="entry name" value="RFA1B/D_OB_1st"/>
</dbReference>
<proteinExistence type="predicted"/>
<dbReference type="PANTHER" id="PTHR47165:SF4">
    <property type="entry name" value="OS03G0429900 PROTEIN"/>
    <property type="match status" value="1"/>
</dbReference>